<dbReference type="PROSITE" id="PS50932">
    <property type="entry name" value="HTH_LACI_2"/>
    <property type="match status" value="1"/>
</dbReference>
<reference evidence="7" key="2">
    <citation type="submission" date="2017-06" db="EMBL/GenBank/DDBJ databases">
        <authorList>
            <person name="Varghese N."/>
            <person name="Submissions S."/>
        </authorList>
    </citation>
    <scope>NUCLEOTIDE SEQUENCE [LARGE SCALE GENOMIC DNA]</scope>
    <source>
        <strain evidence="7">DSM 26170</strain>
    </source>
</reference>
<keyword evidence="2 6" id="KW-0238">DNA-binding</keyword>
<dbReference type="AlphaFoldDB" id="A0A238WM78"/>
<evidence type="ECO:0000259" key="4">
    <source>
        <dbReference type="PROSITE" id="PS50932"/>
    </source>
</evidence>
<evidence type="ECO:0000313" key="7">
    <source>
        <dbReference type="Proteomes" id="UP000198409"/>
    </source>
</evidence>
<evidence type="ECO:0000256" key="3">
    <source>
        <dbReference type="ARBA" id="ARBA00023163"/>
    </source>
</evidence>
<dbReference type="PANTHER" id="PTHR30146">
    <property type="entry name" value="LACI-RELATED TRANSCRIPTIONAL REPRESSOR"/>
    <property type="match status" value="1"/>
</dbReference>
<dbReference type="GO" id="GO:0000976">
    <property type="term" value="F:transcription cis-regulatory region binding"/>
    <property type="evidence" value="ECO:0007669"/>
    <property type="project" value="TreeGrafter"/>
</dbReference>
<proteinExistence type="predicted"/>
<name>A0A238WM78_9RHOB</name>
<evidence type="ECO:0000256" key="1">
    <source>
        <dbReference type="ARBA" id="ARBA00023015"/>
    </source>
</evidence>
<feature type="domain" description="HTH lacI-type" evidence="4">
    <location>
        <begin position="4"/>
        <end position="58"/>
    </location>
</feature>
<dbReference type="GO" id="GO:0003700">
    <property type="term" value="F:DNA-binding transcription factor activity"/>
    <property type="evidence" value="ECO:0007669"/>
    <property type="project" value="TreeGrafter"/>
</dbReference>
<dbReference type="Pfam" id="PF00356">
    <property type="entry name" value="LacI"/>
    <property type="match status" value="1"/>
</dbReference>
<dbReference type="Gene3D" id="3.40.50.2300">
    <property type="match status" value="2"/>
</dbReference>
<accession>A0A238WM78</accession>
<dbReference type="PROSITE" id="PS00356">
    <property type="entry name" value="HTH_LACI_1"/>
    <property type="match status" value="1"/>
</dbReference>
<keyword evidence="1" id="KW-0805">Transcription regulation</keyword>
<dbReference type="Proteomes" id="UP000292859">
    <property type="component" value="Unassembled WGS sequence"/>
</dbReference>
<evidence type="ECO:0000313" key="5">
    <source>
        <dbReference type="EMBL" id="SNR47491.1"/>
    </source>
</evidence>
<dbReference type="SUPFAM" id="SSF53822">
    <property type="entry name" value="Periplasmic binding protein-like I"/>
    <property type="match status" value="1"/>
</dbReference>
<dbReference type="Gene3D" id="1.10.260.40">
    <property type="entry name" value="lambda repressor-like DNA-binding domains"/>
    <property type="match status" value="1"/>
</dbReference>
<dbReference type="InterPro" id="IPR025997">
    <property type="entry name" value="SBP_2_dom"/>
</dbReference>
<reference evidence="5" key="1">
    <citation type="submission" date="2017-06" db="EMBL/GenBank/DDBJ databases">
        <authorList>
            <person name="Kim H.J."/>
            <person name="Triplett B.A."/>
        </authorList>
    </citation>
    <scope>NUCLEOTIDE SEQUENCE [LARGE SCALE GENOMIC DNA]</scope>
    <source>
        <strain evidence="5">DSM 26170</strain>
    </source>
</reference>
<evidence type="ECO:0000313" key="6">
    <source>
        <dbReference type="EMBL" id="TBN50488.1"/>
    </source>
</evidence>
<dbReference type="RefSeq" id="WP_089387916.1">
    <property type="nucleotide sequence ID" value="NZ_FZNM01000005.1"/>
</dbReference>
<dbReference type="CDD" id="cd06307">
    <property type="entry name" value="PBP1_sugar_binding"/>
    <property type="match status" value="1"/>
</dbReference>
<evidence type="ECO:0000256" key="2">
    <source>
        <dbReference type="ARBA" id="ARBA00023125"/>
    </source>
</evidence>
<evidence type="ECO:0000313" key="8">
    <source>
        <dbReference type="Proteomes" id="UP000292859"/>
    </source>
</evidence>
<dbReference type="OrthoDB" id="9805774at2"/>
<organism evidence="5 7">
    <name type="scientific">Paracoccus sediminis</name>
    <dbReference type="NCBI Taxonomy" id="1214787"/>
    <lineage>
        <taxon>Bacteria</taxon>
        <taxon>Pseudomonadati</taxon>
        <taxon>Pseudomonadota</taxon>
        <taxon>Alphaproteobacteria</taxon>
        <taxon>Rhodobacterales</taxon>
        <taxon>Paracoccaceae</taxon>
        <taxon>Paracoccus</taxon>
    </lineage>
</organism>
<dbReference type="PANTHER" id="PTHR30146:SF152">
    <property type="entry name" value="TRANSCRIPTIONAL REGULATORY PROTEIN"/>
    <property type="match status" value="1"/>
</dbReference>
<dbReference type="PRINTS" id="PR00036">
    <property type="entry name" value="HTHLACI"/>
</dbReference>
<gene>
    <name evidence="6" type="ORF">EYF88_09615</name>
    <name evidence="5" type="ORF">SAMN06265378_10567</name>
</gene>
<dbReference type="Proteomes" id="UP000198409">
    <property type="component" value="Unassembled WGS sequence"/>
</dbReference>
<dbReference type="InterPro" id="IPR028082">
    <property type="entry name" value="Peripla_BP_I"/>
</dbReference>
<keyword evidence="8" id="KW-1185">Reference proteome</keyword>
<reference evidence="6 8" key="3">
    <citation type="submission" date="2019-02" db="EMBL/GenBank/DDBJ databases">
        <authorList>
            <person name="Zhang G."/>
        </authorList>
    </citation>
    <scope>NUCLEOTIDE SEQUENCE [LARGE SCALE GENOMIC DNA]</scope>
    <source>
        <strain evidence="6 8">CMB17</strain>
    </source>
</reference>
<dbReference type="SUPFAM" id="SSF47413">
    <property type="entry name" value="lambda repressor-like DNA-binding domains"/>
    <property type="match status" value="1"/>
</dbReference>
<keyword evidence="3" id="KW-0804">Transcription</keyword>
<dbReference type="EMBL" id="FZNM01000005">
    <property type="protein sequence ID" value="SNR47491.1"/>
    <property type="molecule type" value="Genomic_DNA"/>
</dbReference>
<dbReference type="InterPro" id="IPR010982">
    <property type="entry name" value="Lambda_DNA-bd_dom_sf"/>
</dbReference>
<sequence length="327" mass="34829">MRNPTLHDVARAAGVSYSTADRVLNQRGGVAEKSVLRVRQAIADLGYCRDISAANLSRGRSYRFVAYVPPGDHGFFSHLRQALLDEARTRAGERVVLDLRDLPPDGAPIPECDGIAMVGAQTEGLGTMTNGLSADGVPVVAVVSDMPGRRLYVGIDNLVAGRTAARLLRIAHRGGPGRILPVVGSLALQDHRDRLTGAAEVLDGHLDLLPPVQVRDQPDRMRRMVGQALADDPAITGIYSIGAGNRGLFAVMAGMARRPFAVVHELTPHSRAALQDGLIDVVIDQKPAEEAARALDALKSIADGEDPVPATITPAIFFKDNLPEDCA</sequence>
<dbReference type="SMART" id="SM00354">
    <property type="entry name" value="HTH_LACI"/>
    <property type="match status" value="1"/>
</dbReference>
<dbReference type="EMBL" id="SIRL01000005">
    <property type="protein sequence ID" value="TBN50488.1"/>
    <property type="molecule type" value="Genomic_DNA"/>
</dbReference>
<protein>
    <submittedName>
        <fullName evidence="6">LacI family DNA-binding transcriptional regulator</fullName>
    </submittedName>
    <submittedName>
        <fullName evidence="5">Transcriptional regulator, LacI family</fullName>
    </submittedName>
</protein>
<dbReference type="Pfam" id="PF13407">
    <property type="entry name" value="Peripla_BP_4"/>
    <property type="match status" value="1"/>
</dbReference>
<dbReference type="InterPro" id="IPR000843">
    <property type="entry name" value="HTH_LacI"/>
</dbReference>
<dbReference type="CDD" id="cd01392">
    <property type="entry name" value="HTH_LacI"/>
    <property type="match status" value="1"/>
</dbReference>